<evidence type="ECO:0000256" key="1">
    <source>
        <dbReference type="ARBA" id="ARBA00000900"/>
    </source>
</evidence>
<keyword evidence="4" id="KW-0479">Metal-binding</keyword>
<feature type="domain" description="RING-type" evidence="10">
    <location>
        <begin position="76"/>
        <end position="118"/>
    </location>
</feature>
<organism evidence="11 12">
    <name type="scientific">Cardamine amara subsp. amara</name>
    <dbReference type="NCBI Taxonomy" id="228776"/>
    <lineage>
        <taxon>Eukaryota</taxon>
        <taxon>Viridiplantae</taxon>
        <taxon>Streptophyta</taxon>
        <taxon>Embryophyta</taxon>
        <taxon>Tracheophyta</taxon>
        <taxon>Spermatophyta</taxon>
        <taxon>Magnoliopsida</taxon>
        <taxon>eudicotyledons</taxon>
        <taxon>Gunneridae</taxon>
        <taxon>Pentapetalae</taxon>
        <taxon>rosids</taxon>
        <taxon>malvids</taxon>
        <taxon>Brassicales</taxon>
        <taxon>Brassicaceae</taxon>
        <taxon>Cardamineae</taxon>
        <taxon>Cardamine</taxon>
    </lineage>
</organism>
<dbReference type="InterPro" id="IPR013083">
    <property type="entry name" value="Znf_RING/FYVE/PHD"/>
</dbReference>
<keyword evidence="6" id="KW-0833">Ubl conjugation pathway</keyword>
<dbReference type="InterPro" id="IPR001841">
    <property type="entry name" value="Znf_RING"/>
</dbReference>
<dbReference type="Pfam" id="PF13639">
    <property type="entry name" value="zf-RING_2"/>
    <property type="match status" value="1"/>
</dbReference>
<reference evidence="11 12" key="1">
    <citation type="submission" date="2024-04" db="EMBL/GenBank/DDBJ databases">
        <title>Genome assembly C_amara_ONT_v2.</title>
        <authorList>
            <person name="Yant L."/>
            <person name="Moore C."/>
            <person name="Slenker M."/>
        </authorList>
    </citation>
    <scope>NUCLEOTIDE SEQUENCE [LARGE SCALE GENOMIC DNA]</scope>
    <source>
        <tissue evidence="11">Leaf</tissue>
    </source>
</reference>
<dbReference type="EMBL" id="JBANAX010000365">
    <property type="protein sequence ID" value="KAL1212403.1"/>
    <property type="molecule type" value="Genomic_DNA"/>
</dbReference>
<accession>A0ABD1B093</accession>
<comment type="catalytic activity">
    <reaction evidence="1">
        <text>S-ubiquitinyl-[E2 ubiquitin-conjugating enzyme]-L-cysteine + [acceptor protein]-L-lysine = [E2 ubiquitin-conjugating enzyme]-L-cysteine + N(6)-ubiquitinyl-[acceptor protein]-L-lysine.</text>
        <dbReference type="EC" id="2.3.2.27"/>
    </reaction>
</comment>
<dbReference type="AlphaFoldDB" id="A0ABD1B093"/>
<keyword evidence="7" id="KW-0862">Zinc</keyword>
<evidence type="ECO:0000256" key="4">
    <source>
        <dbReference type="ARBA" id="ARBA00022723"/>
    </source>
</evidence>
<evidence type="ECO:0000256" key="8">
    <source>
        <dbReference type="ARBA" id="ARBA00024209"/>
    </source>
</evidence>
<protein>
    <recommendedName>
        <fullName evidence="3">RING-type E3 ubiquitin transferase</fullName>
        <ecNumber evidence="3">2.3.2.27</ecNumber>
    </recommendedName>
</protein>
<evidence type="ECO:0000313" key="11">
    <source>
        <dbReference type="EMBL" id="KAL1212403.1"/>
    </source>
</evidence>
<dbReference type="Proteomes" id="UP001558713">
    <property type="component" value="Unassembled WGS sequence"/>
</dbReference>
<evidence type="ECO:0000256" key="6">
    <source>
        <dbReference type="ARBA" id="ARBA00022786"/>
    </source>
</evidence>
<gene>
    <name evidence="11" type="ORF">V5N11_009502</name>
</gene>
<dbReference type="InterPro" id="IPR053238">
    <property type="entry name" value="RING-H2_zinc_finger"/>
</dbReference>
<comment type="similarity">
    <text evidence="8">Belongs to the RING-type zinc finger family. ATL subfamily.</text>
</comment>
<dbReference type="PANTHER" id="PTHR14155:SF622">
    <property type="entry name" value="RING_U-BOX SUPERFAMILY PROTEIN"/>
    <property type="match status" value="1"/>
</dbReference>
<dbReference type="PROSITE" id="PS50089">
    <property type="entry name" value="ZF_RING_2"/>
    <property type="match status" value="1"/>
</dbReference>
<dbReference type="SUPFAM" id="SSF57850">
    <property type="entry name" value="RING/U-box"/>
    <property type="match status" value="1"/>
</dbReference>
<comment type="caution">
    <text evidence="11">The sequence shown here is derived from an EMBL/GenBank/DDBJ whole genome shotgun (WGS) entry which is preliminary data.</text>
</comment>
<sequence>MNNDYDKVLFGCFIIAVIILLIGSCCTSPTVLVLPPETIQQTPQPQQDIETGHMQVLMFKDLNEEEVEEGDGKSSCPICLEEYEDDHEIRRLKKCRHVFHRFCIDSWLTHAPSCPSCRRSVDLMSLGL</sequence>
<dbReference type="GO" id="GO:0061630">
    <property type="term" value="F:ubiquitin protein ligase activity"/>
    <property type="evidence" value="ECO:0007669"/>
    <property type="project" value="UniProtKB-EC"/>
</dbReference>
<evidence type="ECO:0000256" key="7">
    <source>
        <dbReference type="ARBA" id="ARBA00022833"/>
    </source>
</evidence>
<dbReference type="FunFam" id="3.30.40.10:FF:000988">
    <property type="entry name" value="RING/U-box superfamily protein"/>
    <property type="match status" value="1"/>
</dbReference>
<dbReference type="GO" id="GO:0008270">
    <property type="term" value="F:zinc ion binding"/>
    <property type="evidence" value="ECO:0007669"/>
    <property type="project" value="UniProtKB-KW"/>
</dbReference>
<dbReference type="PANTHER" id="PTHR14155">
    <property type="entry name" value="RING FINGER DOMAIN-CONTAINING"/>
    <property type="match status" value="1"/>
</dbReference>
<dbReference type="EC" id="2.3.2.27" evidence="3"/>
<evidence type="ECO:0000259" key="10">
    <source>
        <dbReference type="PROSITE" id="PS50089"/>
    </source>
</evidence>
<keyword evidence="5 9" id="KW-0863">Zinc-finger</keyword>
<comment type="pathway">
    <text evidence="2">Protein modification; protein ubiquitination.</text>
</comment>
<evidence type="ECO:0000256" key="2">
    <source>
        <dbReference type="ARBA" id="ARBA00004906"/>
    </source>
</evidence>
<name>A0ABD1B093_CARAN</name>
<dbReference type="SMART" id="SM00184">
    <property type="entry name" value="RING"/>
    <property type="match status" value="1"/>
</dbReference>
<dbReference type="Gene3D" id="3.30.40.10">
    <property type="entry name" value="Zinc/RING finger domain, C3HC4 (zinc finger)"/>
    <property type="match status" value="1"/>
</dbReference>
<keyword evidence="12" id="KW-1185">Reference proteome</keyword>
<proteinExistence type="inferred from homology"/>
<evidence type="ECO:0000256" key="5">
    <source>
        <dbReference type="ARBA" id="ARBA00022771"/>
    </source>
</evidence>
<evidence type="ECO:0000313" key="12">
    <source>
        <dbReference type="Proteomes" id="UP001558713"/>
    </source>
</evidence>
<dbReference type="PROSITE" id="PS51257">
    <property type="entry name" value="PROKAR_LIPOPROTEIN"/>
    <property type="match status" value="1"/>
</dbReference>
<evidence type="ECO:0000256" key="3">
    <source>
        <dbReference type="ARBA" id="ARBA00012483"/>
    </source>
</evidence>
<evidence type="ECO:0000256" key="9">
    <source>
        <dbReference type="PROSITE-ProRule" id="PRU00175"/>
    </source>
</evidence>